<organism evidence="2">
    <name type="scientific">uncultured Truepera sp</name>
    <dbReference type="NCBI Taxonomy" id="543023"/>
    <lineage>
        <taxon>Bacteria</taxon>
        <taxon>Thermotogati</taxon>
        <taxon>Deinococcota</taxon>
        <taxon>Deinococci</taxon>
        <taxon>Trueperales</taxon>
        <taxon>Trueperaceae</taxon>
        <taxon>Truepera</taxon>
        <taxon>environmental samples</taxon>
    </lineage>
</organism>
<dbReference type="SUPFAM" id="SSF55073">
    <property type="entry name" value="Nucleotide cyclase"/>
    <property type="match status" value="1"/>
</dbReference>
<dbReference type="InterPro" id="IPR029787">
    <property type="entry name" value="Nucleotide_cyclase"/>
</dbReference>
<dbReference type="AlphaFoldDB" id="A0A6J4VPY6"/>
<dbReference type="EMBL" id="CADCWP010000296">
    <property type="protein sequence ID" value="CAA9584174.1"/>
    <property type="molecule type" value="Genomic_DNA"/>
</dbReference>
<accession>A0A6J4VPY6</accession>
<dbReference type="PANTHER" id="PTHR46663:SF4">
    <property type="entry name" value="DIGUANYLATE CYCLASE DGCT-RELATED"/>
    <property type="match status" value="1"/>
</dbReference>
<dbReference type="SMART" id="SM00267">
    <property type="entry name" value="GGDEF"/>
    <property type="match status" value="1"/>
</dbReference>
<dbReference type="PANTHER" id="PTHR46663">
    <property type="entry name" value="DIGUANYLATE CYCLASE DGCT-RELATED"/>
    <property type="match status" value="1"/>
</dbReference>
<dbReference type="Pfam" id="PF00990">
    <property type="entry name" value="GGDEF"/>
    <property type="match status" value="1"/>
</dbReference>
<dbReference type="Gene3D" id="3.30.450.20">
    <property type="entry name" value="PAS domain"/>
    <property type="match status" value="1"/>
</dbReference>
<dbReference type="InterPro" id="IPR000160">
    <property type="entry name" value="GGDEF_dom"/>
</dbReference>
<dbReference type="PROSITE" id="PS50887">
    <property type="entry name" value="GGDEF"/>
    <property type="match status" value="1"/>
</dbReference>
<evidence type="ECO:0000259" key="1">
    <source>
        <dbReference type="PROSITE" id="PS50887"/>
    </source>
</evidence>
<dbReference type="InterPro" id="IPR052163">
    <property type="entry name" value="DGC-Regulatory_Protein"/>
</dbReference>
<gene>
    <name evidence="2" type="ORF">AVDCRST_MAG86-3542</name>
</gene>
<dbReference type="InterPro" id="IPR043128">
    <property type="entry name" value="Rev_trsase/Diguanyl_cyclase"/>
</dbReference>
<dbReference type="NCBIfam" id="TIGR00254">
    <property type="entry name" value="GGDEF"/>
    <property type="match status" value="1"/>
</dbReference>
<sequence length="301" mass="32480">MTEDAELGLGRNAPLQAVLDTLPEHVAIVTGGGTVSLVNEAWRRFGRENGGCPEHIGVASNYFEVCQRATGSARSEARAALHGMQAVMGGALPQFSLEYACKTPTELLWFKVTVTPLFSGSVIVSHANVSEQKRYVDMAYTDPLTGVANRRLFMDFATQALAAAARNGHQVALVMADLNGFKGVNDSYGHDVGDALLVAFAERLRGVFRRGDVVARLGGDEFAAVLSLRNTAALNDALIRDLRHLNEPYALRGRTFEVKTSLGVALFPRHSGDLRSLLRCVDAALYQAKRRGVGLAFYGDA</sequence>
<proteinExistence type="predicted"/>
<feature type="domain" description="GGDEF" evidence="1">
    <location>
        <begin position="169"/>
        <end position="301"/>
    </location>
</feature>
<reference evidence="2" key="1">
    <citation type="submission" date="2020-02" db="EMBL/GenBank/DDBJ databases">
        <authorList>
            <person name="Meier V. D."/>
        </authorList>
    </citation>
    <scope>NUCLEOTIDE SEQUENCE</scope>
    <source>
        <strain evidence="2">AVDCRST_MAG86</strain>
    </source>
</reference>
<evidence type="ECO:0000313" key="2">
    <source>
        <dbReference type="EMBL" id="CAA9584174.1"/>
    </source>
</evidence>
<dbReference type="CDD" id="cd01949">
    <property type="entry name" value="GGDEF"/>
    <property type="match status" value="1"/>
</dbReference>
<name>A0A6J4VPY6_9DEIN</name>
<protein>
    <submittedName>
        <fullName evidence="2">Diguanylate cyclase/phosphodiesterase (GGDEF &amp; EAL domains) with PAS/PAC sensor(S)</fullName>
    </submittedName>
</protein>
<dbReference type="Gene3D" id="3.30.70.270">
    <property type="match status" value="1"/>
</dbReference>